<protein>
    <recommendedName>
        <fullName evidence="6">AAA+ ATPase domain-containing protein</fullName>
    </recommendedName>
</protein>
<evidence type="ECO:0000313" key="8">
    <source>
        <dbReference type="Proteomes" id="UP000016924"/>
    </source>
</evidence>
<dbReference type="RefSeq" id="XP_007782592.1">
    <property type="nucleotide sequence ID" value="XM_007784402.1"/>
</dbReference>
<keyword evidence="8" id="KW-1185">Reference proteome</keyword>
<dbReference type="AlphaFoldDB" id="R7YZ87"/>
<keyword evidence="2" id="KW-0547">Nucleotide-binding</keyword>
<dbReference type="InterPro" id="IPR003593">
    <property type="entry name" value="AAA+_ATPase"/>
</dbReference>
<evidence type="ECO:0000259" key="6">
    <source>
        <dbReference type="SMART" id="SM00382"/>
    </source>
</evidence>
<dbReference type="EMBL" id="JH767586">
    <property type="protein sequence ID" value="EON67275.1"/>
    <property type="molecule type" value="Genomic_DNA"/>
</dbReference>
<dbReference type="PANTHER" id="PTHR43788:SF8">
    <property type="entry name" value="DNA-BINDING PROTEIN SMUBP-2"/>
    <property type="match status" value="1"/>
</dbReference>
<dbReference type="InterPro" id="IPR050534">
    <property type="entry name" value="Coronavir_polyprotein_1ab"/>
</dbReference>
<dbReference type="Pfam" id="PF13086">
    <property type="entry name" value="AAA_11"/>
    <property type="match status" value="1"/>
</dbReference>
<dbReference type="InterPro" id="IPR027417">
    <property type="entry name" value="P-loop_NTPase"/>
</dbReference>
<dbReference type="OrthoDB" id="3944841at2759"/>
<accession>R7YZ87</accession>
<dbReference type="GO" id="GO:0016787">
    <property type="term" value="F:hydrolase activity"/>
    <property type="evidence" value="ECO:0007669"/>
    <property type="project" value="UniProtKB-KW"/>
</dbReference>
<dbReference type="Gene3D" id="3.40.50.300">
    <property type="entry name" value="P-loop containing nucleotide triphosphate hydrolases"/>
    <property type="match status" value="2"/>
</dbReference>
<evidence type="ECO:0000313" key="7">
    <source>
        <dbReference type="EMBL" id="EON67275.1"/>
    </source>
</evidence>
<dbReference type="GO" id="GO:0043139">
    <property type="term" value="F:5'-3' DNA helicase activity"/>
    <property type="evidence" value="ECO:0007669"/>
    <property type="project" value="TreeGrafter"/>
</dbReference>
<dbReference type="InterPro" id="IPR041679">
    <property type="entry name" value="DNA2/NAM7-like_C"/>
</dbReference>
<evidence type="ECO:0000256" key="1">
    <source>
        <dbReference type="ARBA" id="ARBA00007913"/>
    </source>
</evidence>
<sequence length="1098" mass="123142">MATPGPGQGQPPVDVERLEPWASWHGLNRRLGSSAKALPTCIIQGQMNSQFSNCDIYAGESKISGRATDYKTEVFMHGASLASFIELRLRFSPSYSNNTDAKKADDRDRMSIFYPTFMPDKWCDGRESGDVVTTLASTEDRDLRGILGLKRNFSSALYDVEFLEFKNSPLATVAGVQAFPGTGKQFYMSFKTDQPIAINHSRAVGHKPAHVQEVVAEFRKVMTFVGQIQVHIQPNPALAYAYGMHFFAQPFPPPPSYWPFLKADNEKAPVIDVGHGTTFYQFPDFVEKVFAIREQPFFRRSGNQVELRPAKTPLELWAGLPAIHQFVTSRQYQAYVLGAFTDEELSERALMGSCYSGTYDCYEILQAAFHHHKPQRAVLLFAKLSPFDIDNLDGLAGHRPDGVLPQPGERVAISDPDDDTVDWSGSVISIPEGLASEVSFANCCIRAFMPVSTGLVIEPRTHKYHLRFGFSGRPTRVMRKTINNLMTLDVSRGTNIGDLRQIVLAQDPSQYSSPQTKKLGTTTVQIINDACKKFNLNKEQIEVVRHAFTRRTTIVHAPPGTGKTYIAQCITEIATKMKMRYLVVAPSNQAVNVIHARITNDQYQEGRVFRVYTETQETLYDDDDDEVFFAPGRDLPASDNSGDSPPFDVLPNLSQQATAAFRDALQPETAEPGPNSLAAHIRKRLQLLSDDRARFNEQFTGEQVELDALLNARQTTSMAATQDQAAVADAIKRQRQQDLQLRRQYARYADGNCVTNSSATSKVLRDVFPKILIQDESAQGSEPEVLAASILCNRSLEHRIMVGDHNQLMPFQRNSNAILGNQGKLTYQQRLIEAGFPYHTLKVQYRMHPDISEWSRDTNEPQLQNSSDPSLGRGFQGWEDWLKKFLTWINVKQFSSHSVMISPTDTPGSQVPFGSRTIGATRTRYNFQHAAVVFQTALHLILVGKCPPKDILILAAYAGQVRLLTKICGHFKETKDVQIGTWDSSQGSEAEVVIIDPVRTLSTTGQTLGFLNDPHRLNVVMTRARTGRIVVVNKDLTKNQHPTKGVRDWNSYLTKHTQKGWSLDYPMDLLDYKYRNTNQLKPFLPGLEKMANEFLANK</sequence>
<dbReference type="SMART" id="SM00382">
    <property type="entry name" value="AAA"/>
    <property type="match status" value="1"/>
</dbReference>
<dbReference type="Pfam" id="PF13087">
    <property type="entry name" value="AAA_12"/>
    <property type="match status" value="1"/>
</dbReference>
<comment type="similarity">
    <text evidence="1">Belongs to the DNA2/NAM7 helicase family.</text>
</comment>
<name>R7YZ87_CONA1</name>
<dbReference type="GO" id="GO:0005524">
    <property type="term" value="F:ATP binding"/>
    <property type="evidence" value="ECO:0007669"/>
    <property type="project" value="UniProtKB-KW"/>
</dbReference>
<dbReference type="HOGENOM" id="CLU_283562_0_0_1"/>
<dbReference type="Proteomes" id="UP000016924">
    <property type="component" value="Unassembled WGS sequence"/>
</dbReference>
<evidence type="ECO:0000256" key="4">
    <source>
        <dbReference type="ARBA" id="ARBA00022806"/>
    </source>
</evidence>
<dbReference type="InterPro" id="IPR047187">
    <property type="entry name" value="SF1_C_Upf1"/>
</dbReference>
<keyword evidence="3" id="KW-0378">Hydrolase</keyword>
<dbReference type="PANTHER" id="PTHR43788">
    <property type="entry name" value="DNA2/NAM7 HELICASE FAMILY MEMBER"/>
    <property type="match status" value="1"/>
</dbReference>
<dbReference type="CDD" id="cd18808">
    <property type="entry name" value="SF1_C_Upf1"/>
    <property type="match status" value="1"/>
</dbReference>
<proteinExistence type="inferred from homology"/>
<evidence type="ECO:0000256" key="2">
    <source>
        <dbReference type="ARBA" id="ARBA00022741"/>
    </source>
</evidence>
<keyword evidence="4" id="KW-0347">Helicase</keyword>
<keyword evidence="5" id="KW-0067">ATP-binding</keyword>
<dbReference type="InterPro" id="IPR041677">
    <property type="entry name" value="DNA2/NAM7_AAA_11"/>
</dbReference>
<organism evidence="7 8">
    <name type="scientific">Coniosporium apollinis (strain CBS 100218)</name>
    <name type="common">Rock-inhabiting black yeast</name>
    <dbReference type="NCBI Taxonomy" id="1168221"/>
    <lineage>
        <taxon>Eukaryota</taxon>
        <taxon>Fungi</taxon>
        <taxon>Dikarya</taxon>
        <taxon>Ascomycota</taxon>
        <taxon>Pezizomycotina</taxon>
        <taxon>Dothideomycetes</taxon>
        <taxon>Dothideomycetes incertae sedis</taxon>
        <taxon>Coniosporium</taxon>
    </lineage>
</organism>
<evidence type="ECO:0000256" key="5">
    <source>
        <dbReference type="ARBA" id="ARBA00022840"/>
    </source>
</evidence>
<gene>
    <name evidence="7" type="ORF">W97_06528</name>
</gene>
<dbReference type="STRING" id="1168221.R7YZ87"/>
<dbReference type="GeneID" id="19903839"/>
<dbReference type="eggNOG" id="KOG1802">
    <property type="taxonomic scope" value="Eukaryota"/>
</dbReference>
<reference evidence="8" key="1">
    <citation type="submission" date="2012-06" db="EMBL/GenBank/DDBJ databases">
        <title>The genome sequence of Coniosporium apollinis CBS 100218.</title>
        <authorList>
            <consortium name="The Broad Institute Genome Sequencing Platform"/>
            <person name="Cuomo C."/>
            <person name="Gorbushina A."/>
            <person name="Noack S."/>
            <person name="Walker B."/>
            <person name="Young S.K."/>
            <person name="Zeng Q."/>
            <person name="Gargeya S."/>
            <person name="Fitzgerald M."/>
            <person name="Haas B."/>
            <person name="Abouelleil A."/>
            <person name="Alvarado L."/>
            <person name="Arachchi H.M."/>
            <person name="Berlin A.M."/>
            <person name="Chapman S.B."/>
            <person name="Goldberg J."/>
            <person name="Griggs A."/>
            <person name="Gujja S."/>
            <person name="Hansen M."/>
            <person name="Howarth C."/>
            <person name="Imamovic A."/>
            <person name="Larimer J."/>
            <person name="McCowan C."/>
            <person name="Montmayeur A."/>
            <person name="Murphy C."/>
            <person name="Neiman D."/>
            <person name="Pearson M."/>
            <person name="Priest M."/>
            <person name="Roberts A."/>
            <person name="Saif S."/>
            <person name="Shea T."/>
            <person name="Sisk P."/>
            <person name="Sykes S."/>
            <person name="Wortman J."/>
            <person name="Nusbaum C."/>
            <person name="Birren B."/>
        </authorList>
    </citation>
    <scope>NUCLEOTIDE SEQUENCE [LARGE SCALE GENOMIC DNA]</scope>
    <source>
        <strain evidence="8">CBS 100218</strain>
    </source>
</reference>
<feature type="domain" description="AAA+ ATPase" evidence="6">
    <location>
        <begin position="549"/>
        <end position="947"/>
    </location>
</feature>
<evidence type="ECO:0000256" key="3">
    <source>
        <dbReference type="ARBA" id="ARBA00022801"/>
    </source>
</evidence>
<dbReference type="SUPFAM" id="SSF52540">
    <property type="entry name" value="P-loop containing nucleoside triphosphate hydrolases"/>
    <property type="match status" value="1"/>
</dbReference>